<feature type="region of interest" description="Disordered" evidence="1">
    <location>
        <begin position="1"/>
        <end position="21"/>
    </location>
</feature>
<proteinExistence type="predicted"/>
<evidence type="ECO:0000313" key="4">
    <source>
        <dbReference type="Proteomes" id="UP000178168"/>
    </source>
</evidence>
<reference evidence="3 4" key="1">
    <citation type="journal article" date="2016" name="Nat. Commun.">
        <title>Thousands of microbial genomes shed light on interconnected biogeochemical processes in an aquifer system.</title>
        <authorList>
            <person name="Anantharaman K."/>
            <person name="Brown C.T."/>
            <person name="Hug L.A."/>
            <person name="Sharon I."/>
            <person name="Castelle C.J."/>
            <person name="Probst A.J."/>
            <person name="Thomas B.C."/>
            <person name="Singh A."/>
            <person name="Wilkins M.J."/>
            <person name="Karaoz U."/>
            <person name="Brodie E.L."/>
            <person name="Williams K.H."/>
            <person name="Hubbard S.S."/>
            <person name="Banfield J.F."/>
        </authorList>
    </citation>
    <scope>NUCLEOTIDE SEQUENCE [LARGE SCALE GENOMIC DNA]</scope>
</reference>
<feature type="transmembrane region" description="Helical" evidence="2">
    <location>
        <begin position="39"/>
        <end position="59"/>
    </location>
</feature>
<keyword evidence="2" id="KW-1133">Transmembrane helix</keyword>
<feature type="compositionally biased region" description="Low complexity" evidence="1">
    <location>
        <begin position="8"/>
        <end position="21"/>
    </location>
</feature>
<keyword evidence="2" id="KW-0812">Transmembrane</keyword>
<accession>A0A1G2SL51</accession>
<evidence type="ECO:0000256" key="1">
    <source>
        <dbReference type="SAM" id="MobiDB-lite"/>
    </source>
</evidence>
<organism evidence="3 4">
    <name type="scientific">Candidatus Yonathbacteria bacterium RIFOXYD1_FULL_52_36</name>
    <dbReference type="NCBI Taxonomy" id="1802730"/>
    <lineage>
        <taxon>Bacteria</taxon>
        <taxon>Candidatus Yonathiibacteriota</taxon>
    </lineage>
</organism>
<comment type="caution">
    <text evidence="3">The sequence shown here is derived from an EMBL/GenBank/DDBJ whole genome shotgun (WGS) entry which is preliminary data.</text>
</comment>
<dbReference type="AlphaFoldDB" id="A0A1G2SL51"/>
<protein>
    <submittedName>
        <fullName evidence="3">Uncharacterized protein</fullName>
    </submittedName>
</protein>
<dbReference type="EMBL" id="MHUZ01000030">
    <property type="protein sequence ID" value="OHA85131.1"/>
    <property type="molecule type" value="Genomic_DNA"/>
</dbReference>
<gene>
    <name evidence="3" type="ORF">A2591_04095</name>
</gene>
<evidence type="ECO:0000256" key="2">
    <source>
        <dbReference type="SAM" id="Phobius"/>
    </source>
</evidence>
<feature type="region of interest" description="Disordered" evidence="1">
    <location>
        <begin position="66"/>
        <end position="86"/>
    </location>
</feature>
<name>A0A1G2SL51_9BACT</name>
<keyword evidence="2" id="KW-0472">Membrane</keyword>
<sequence length="86" mass="9580">MSIEFNPEDSSSPSNNPIPRSSKMVSLVMKTGLVRDEKQASYVLLLIAVLFFVGTFFVIKNTINPSKSELSPKEQQLVPVKTPINR</sequence>
<dbReference type="Proteomes" id="UP000178168">
    <property type="component" value="Unassembled WGS sequence"/>
</dbReference>
<evidence type="ECO:0000313" key="3">
    <source>
        <dbReference type="EMBL" id="OHA85131.1"/>
    </source>
</evidence>